<gene>
    <name evidence="1" type="ORF">COX80_00055</name>
</gene>
<dbReference type="EMBL" id="PFPL01000003">
    <property type="protein sequence ID" value="PIZ96951.1"/>
    <property type="molecule type" value="Genomic_DNA"/>
</dbReference>
<name>A0A2M7VC48_9BACT</name>
<reference evidence="2" key="1">
    <citation type="submission" date="2017-09" db="EMBL/GenBank/DDBJ databases">
        <title>Depth-based differentiation of microbial function through sediment-hosted aquifers and enrichment of novel symbionts in the deep terrestrial subsurface.</title>
        <authorList>
            <person name="Probst A.J."/>
            <person name="Ladd B."/>
            <person name="Jarett J.K."/>
            <person name="Geller-Mcgrath D.E."/>
            <person name="Sieber C.M.K."/>
            <person name="Emerson J.B."/>
            <person name="Anantharaman K."/>
            <person name="Thomas B.C."/>
            <person name="Malmstrom R."/>
            <person name="Stieglmeier M."/>
            <person name="Klingl A."/>
            <person name="Woyke T."/>
            <person name="Ryan C.M."/>
            <person name="Banfield J.F."/>
        </authorList>
    </citation>
    <scope>NUCLEOTIDE SEQUENCE [LARGE SCALE GENOMIC DNA]</scope>
</reference>
<dbReference type="AlphaFoldDB" id="A0A2M7VC48"/>
<evidence type="ECO:0000313" key="2">
    <source>
        <dbReference type="Proteomes" id="UP000231453"/>
    </source>
</evidence>
<comment type="caution">
    <text evidence="1">The sequence shown here is derived from an EMBL/GenBank/DDBJ whole genome shotgun (WGS) entry which is preliminary data.</text>
</comment>
<protein>
    <recommendedName>
        <fullName evidence="3">Transketolase signature 1 domain-containing protein</fullName>
    </recommendedName>
</protein>
<proteinExistence type="predicted"/>
<feature type="non-terminal residue" evidence="1">
    <location>
        <position position="93"/>
    </location>
</feature>
<accession>A0A2M7VC48</accession>
<evidence type="ECO:0008006" key="3">
    <source>
        <dbReference type="Google" id="ProtNLM"/>
    </source>
</evidence>
<organism evidence="1 2">
    <name type="scientific">Candidatus Magasanikbacteria bacterium CG_4_10_14_0_2_um_filter_33_14</name>
    <dbReference type="NCBI Taxonomy" id="1974636"/>
    <lineage>
        <taxon>Bacteria</taxon>
        <taxon>Candidatus Magasanikiibacteriota</taxon>
    </lineage>
</organism>
<sequence>MSYNLLNKNDLEKFKKNHPKQYKYDFEGGSYLSLHGLDLSPIPGIEVAKLNKIATLMRELIFATVEGSHSGHPGGSSSKVEQFLGLTLGGALA</sequence>
<evidence type="ECO:0000313" key="1">
    <source>
        <dbReference type="EMBL" id="PIZ96951.1"/>
    </source>
</evidence>
<dbReference type="Proteomes" id="UP000231453">
    <property type="component" value="Unassembled WGS sequence"/>
</dbReference>